<organism evidence="17 18">
    <name type="scientific">Sphaerisporangium krabiense</name>
    <dbReference type="NCBI Taxonomy" id="763782"/>
    <lineage>
        <taxon>Bacteria</taxon>
        <taxon>Bacillati</taxon>
        <taxon>Actinomycetota</taxon>
        <taxon>Actinomycetes</taxon>
        <taxon>Streptosporangiales</taxon>
        <taxon>Streptosporangiaceae</taxon>
        <taxon>Sphaerisporangium</taxon>
    </lineage>
</organism>
<evidence type="ECO:0000256" key="2">
    <source>
        <dbReference type="ARBA" id="ARBA00001946"/>
    </source>
</evidence>
<dbReference type="FunFam" id="3.90.850.10:FF:000011">
    <property type="entry name" value="Fumarylacetoacetase"/>
    <property type="match status" value="1"/>
</dbReference>
<evidence type="ECO:0000256" key="10">
    <source>
        <dbReference type="ARBA" id="ARBA00023232"/>
    </source>
</evidence>
<dbReference type="InterPro" id="IPR036462">
    <property type="entry name" value="Fumarylacetoacetase_N_sf"/>
</dbReference>
<keyword evidence="7 13" id="KW-0106">Calcium</keyword>
<feature type="domain" description="Fumarylacetoacetase-like C-terminal" evidence="15">
    <location>
        <begin position="435"/>
        <end position="698"/>
    </location>
</feature>
<dbReference type="GO" id="GO:0004334">
    <property type="term" value="F:fumarylacetoacetase activity"/>
    <property type="evidence" value="ECO:0007669"/>
    <property type="project" value="UniProtKB-EC"/>
</dbReference>
<reference evidence="17 18" key="1">
    <citation type="submission" date="2020-08" db="EMBL/GenBank/DDBJ databases">
        <title>Sequencing the genomes of 1000 actinobacteria strains.</title>
        <authorList>
            <person name="Klenk H.-P."/>
        </authorList>
    </citation>
    <scope>NUCLEOTIDE SEQUENCE [LARGE SCALE GENOMIC DNA]</scope>
    <source>
        <strain evidence="17 18">DSM 45790</strain>
    </source>
</reference>
<evidence type="ECO:0000256" key="1">
    <source>
        <dbReference type="ARBA" id="ARBA00001913"/>
    </source>
</evidence>
<evidence type="ECO:0000256" key="3">
    <source>
        <dbReference type="ARBA" id="ARBA00004782"/>
    </source>
</evidence>
<evidence type="ECO:0000256" key="9">
    <source>
        <dbReference type="ARBA" id="ARBA00022878"/>
    </source>
</evidence>
<dbReference type="PANTHER" id="PTHR43069">
    <property type="entry name" value="FUMARYLACETOACETASE"/>
    <property type="match status" value="1"/>
</dbReference>
<dbReference type="Proteomes" id="UP000588112">
    <property type="component" value="Unassembled WGS sequence"/>
</dbReference>
<feature type="binding site" evidence="13">
    <location>
        <position position="436"/>
    </location>
    <ligand>
        <name>Ca(2+)</name>
        <dbReference type="ChEBI" id="CHEBI:29108"/>
    </ligand>
</feature>
<feature type="binding site" evidence="12">
    <location>
        <position position="552"/>
    </location>
    <ligand>
        <name>substrate</name>
    </ligand>
</feature>
<dbReference type="InterPro" id="IPR036663">
    <property type="entry name" value="Fumarylacetoacetase_C_sf"/>
</dbReference>
<feature type="binding site" evidence="13">
    <location>
        <position position="541"/>
    </location>
    <ligand>
        <name>Mg(2+)</name>
        <dbReference type="ChEBI" id="CHEBI:18420"/>
    </ligand>
</feature>
<dbReference type="PANTHER" id="PTHR43069:SF2">
    <property type="entry name" value="FUMARYLACETOACETASE"/>
    <property type="match status" value="1"/>
</dbReference>
<feature type="binding site" evidence="12">
    <location>
        <position position="438"/>
    </location>
    <ligand>
        <name>substrate</name>
    </ligand>
</feature>
<feature type="binding site" evidence="12">
    <location>
        <position position="548"/>
    </location>
    <ligand>
        <name>substrate</name>
    </ligand>
</feature>
<name>A0A7W9DQ69_9ACTN</name>
<feature type="binding site" evidence="13">
    <location>
        <position position="541"/>
    </location>
    <ligand>
        <name>Ca(2+)</name>
        <dbReference type="ChEBI" id="CHEBI:29108"/>
    </ligand>
</feature>
<gene>
    <name evidence="17" type="ORF">BJ981_002782</name>
</gene>
<evidence type="ECO:0000256" key="13">
    <source>
        <dbReference type="PIRSR" id="PIRSR605959-3"/>
    </source>
</evidence>
<keyword evidence="8 13" id="KW-0460">Magnesium</keyword>
<dbReference type="Gene3D" id="2.30.30.230">
    <property type="entry name" value="Fumarylacetoacetase, N-terminal domain"/>
    <property type="match status" value="1"/>
</dbReference>
<keyword evidence="6" id="KW-0378">Hydrolase</keyword>
<feature type="binding site" evidence="13">
    <location>
        <position position="509"/>
    </location>
    <ligand>
        <name>Ca(2+)</name>
        <dbReference type="ChEBI" id="CHEBI:29108"/>
    </ligand>
</feature>
<dbReference type="NCBIfam" id="TIGR01266">
    <property type="entry name" value="fum_ac_acetase"/>
    <property type="match status" value="1"/>
</dbReference>
<sequence>MTGQDRTALPGAVQSVTNPLFLQLVDDAGLFPPTSLPMSGALARHYTDEDAAEPILTHRLLCPIGRLDELRALLTRPVRAGIILDPSGVPDLDGLADLTDVAVELVEVALPAGADVAALAARVREAAPRARLFVEVPAGEFAHLPPGVGAKVRCGGVTADLFPSTHDLGAFIHTCAQRGTPFKATAGLHHAVRHPDPSLGVYRHGFLNLLLAVCAAVDGRDPVPVLELMERRELVEFAGSVRPETALRARELMVSYGSCNTTTPVEDLRALGLIDHPVPSHGATASARDVTSSTVPPQTAPTGSAAGSGTAAPSEEGRIVTSSWVPGADASPYTLANLPYGVFSLPGEAPRVGVRIGDHVLDLAPALHDEVFAASGLNGFLARGRTAWSDTRRLVQRLLSARAEEAAANRAAIEPHLIPLRQVRLHPPIEVGDYVDFYCSLEHATNLGRMFRPDGEPLLPNWRHLPVGYHGRSGTVVVSGTPITRPRGQRLPGPGRPPVLGASVKLDIEAELGFVVGTPTRLGEPAGDFADHVFGVTLVNDWSARDIQSWEYVPLGPFLGKSFATSISAWITPLEALQHARVPGRAQDPEPLEYLRRREPWGLDITLRVELNGEPISTPPYREMYWTPDQMLAHMTVNGASLRTGDLFASGTVSGTEPSRRGSLIEITWNGTDPLKLSDGQTRTFLEDGDTITLTATAPGPDGSTISLGEVTGTIHPAKPS</sequence>
<dbReference type="SUPFAM" id="SSF56529">
    <property type="entry name" value="FAH"/>
    <property type="match status" value="1"/>
</dbReference>
<dbReference type="InterPro" id="IPR015377">
    <property type="entry name" value="Fumarylacetoacetase_N"/>
</dbReference>
<evidence type="ECO:0000256" key="7">
    <source>
        <dbReference type="ARBA" id="ARBA00022837"/>
    </source>
</evidence>
<keyword evidence="18" id="KW-1185">Reference proteome</keyword>
<dbReference type="Pfam" id="PF09298">
    <property type="entry name" value="FAA_hydrolase_N"/>
    <property type="match status" value="1"/>
</dbReference>
<dbReference type="InterPro" id="IPR005959">
    <property type="entry name" value="Fumarylacetoacetase"/>
</dbReference>
<evidence type="ECO:0000256" key="4">
    <source>
        <dbReference type="ARBA" id="ARBA00012094"/>
    </source>
</evidence>
<feature type="region of interest" description="Disordered" evidence="14">
    <location>
        <begin position="281"/>
        <end position="317"/>
    </location>
</feature>
<dbReference type="SUPFAM" id="SSF63433">
    <property type="entry name" value="Fumarylacetoacetate hydrolase, FAH, N-terminal domain"/>
    <property type="match status" value="1"/>
</dbReference>
<evidence type="ECO:0000256" key="11">
    <source>
        <dbReference type="PIRSR" id="PIRSR605959-1"/>
    </source>
</evidence>
<evidence type="ECO:0000313" key="17">
    <source>
        <dbReference type="EMBL" id="MBB5627083.1"/>
    </source>
</evidence>
<feature type="binding site" evidence="13">
    <location>
        <position position="511"/>
    </location>
    <ligand>
        <name>Ca(2+)</name>
        <dbReference type="ChEBI" id="CHEBI:29108"/>
    </ligand>
</feature>
<feature type="binding site" evidence="13">
    <location>
        <position position="561"/>
    </location>
    <ligand>
        <name>Mg(2+)</name>
        <dbReference type="ChEBI" id="CHEBI:18420"/>
    </ligand>
</feature>
<proteinExistence type="predicted"/>
<comment type="cofactor">
    <cofactor evidence="1 13">
        <name>Ca(2+)</name>
        <dbReference type="ChEBI" id="CHEBI:29108"/>
    </cofactor>
</comment>
<evidence type="ECO:0000256" key="6">
    <source>
        <dbReference type="ARBA" id="ARBA00022801"/>
    </source>
</evidence>
<dbReference type="InterPro" id="IPR011234">
    <property type="entry name" value="Fumarylacetoacetase-like_C"/>
</dbReference>
<keyword evidence="5 13" id="KW-0479">Metal-binding</keyword>
<evidence type="ECO:0000313" key="18">
    <source>
        <dbReference type="Proteomes" id="UP000588112"/>
    </source>
</evidence>
<evidence type="ECO:0000259" key="16">
    <source>
        <dbReference type="Pfam" id="PF09298"/>
    </source>
</evidence>
<keyword evidence="9" id="KW-0828">Tyrosine catabolism</keyword>
<dbReference type="GO" id="GO:0046872">
    <property type="term" value="F:metal ion binding"/>
    <property type="evidence" value="ECO:0007669"/>
    <property type="project" value="UniProtKB-KW"/>
</dbReference>
<comment type="caution">
    <text evidence="17">The sequence shown here is derived from an EMBL/GenBank/DDBJ whole genome shotgun (WGS) entry which is preliminary data.</text>
</comment>
<protein>
    <recommendedName>
        <fullName evidence="4">fumarylacetoacetase</fullName>
        <ecNumber evidence="4">3.7.1.2</ecNumber>
    </recommendedName>
</protein>
<dbReference type="EC" id="3.7.1.2" evidence="4"/>
<evidence type="ECO:0000256" key="5">
    <source>
        <dbReference type="ARBA" id="ARBA00022723"/>
    </source>
</evidence>
<dbReference type="UniPathway" id="UPA00139">
    <property type="reaction ID" value="UER00341"/>
</dbReference>
<feature type="binding site" evidence="12">
    <location>
        <position position="452"/>
    </location>
    <ligand>
        <name>substrate</name>
    </ligand>
</feature>
<evidence type="ECO:0000256" key="8">
    <source>
        <dbReference type="ARBA" id="ARBA00022842"/>
    </source>
</evidence>
<comment type="cofactor">
    <cofactor evidence="2 13">
        <name>Mg(2+)</name>
        <dbReference type="ChEBI" id="CHEBI:18420"/>
    </cofactor>
</comment>
<evidence type="ECO:0000259" key="15">
    <source>
        <dbReference type="Pfam" id="PF01557"/>
    </source>
</evidence>
<feature type="compositionally biased region" description="Low complexity" evidence="14">
    <location>
        <begin position="300"/>
        <end position="314"/>
    </location>
</feature>
<dbReference type="GO" id="GO:0006559">
    <property type="term" value="P:L-phenylalanine catabolic process"/>
    <property type="evidence" value="ECO:0007669"/>
    <property type="project" value="UniProtKB-UniPathway"/>
</dbReference>
<comment type="pathway">
    <text evidence="3">Amino-acid degradation; L-phenylalanine degradation; acetoacetate and fumarate from L-phenylalanine: step 6/6.</text>
</comment>
<feature type="binding site" evidence="12">
    <location>
        <position position="652"/>
    </location>
    <ligand>
        <name>substrate</name>
    </ligand>
</feature>
<accession>A0A7W9DQ69</accession>
<dbReference type="GO" id="GO:0006572">
    <property type="term" value="P:L-tyrosine catabolic process"/>
    <property type="evidence" value="ECO:0007669"/>
    <property type="project" value="UniProtKB-KW"/>
</dbReference>
<feature type="binding site" evidence="13">
    <location>
        <position position="565"/>
    </location>
    <ligand>
        <name>Mg(2+)</name>
        <dbReference type="ChEBI" id="CHEBI:18420"/>
    </ligand>
</feature>
<dbReference type="Pfam" id="PF01557">
    <property type="entry name" value="FAA_hydrolase"/>
    <property type="match status" value="1"/>
</dbReference>
<feature type="active site" description="Proton acceptor" evidence="11">
    <location>
        <position position="443"/>
    </location>
</feature>
<dbReference type="GO" id="GO:1902000">
    <property type="term" value="P:homogentisate catabolic process"/>
    <property type="evidence" value="ECO:0007669"/>
    <property type="project" value="TreeGrafter"/>
</dbReference>
<dbReference type="EMBL" id="JACHBR010000001">
    <property type="protein sequence ID" value="MBB5627083.1"/>
    <property type="molecule type" value="Genomic_DNA"/>
</dbReference>
<feature type="domain" description="Fumarylacetoacetase N-terminal" evidence="16">
    <location>
        <begin position="336"/>
        <end position="428"/>
    </location>
</feature>
<dbReference type="Gene3D" id="3.90.850.10">
    <property type="entry name" value="Fumarylacetoacetase-like, C-terminal domain"/>
    <property type="match status" value="1"/>
</dbReference>
<keyword evidence="10" id="KW-0585">Phenylalanine catabolism</keyword>
<evidence type="ECO:0000256" key="14">
    <source>
        <dbReference type="SAM" id="MobiDB-lite"/>
    </source>
</evidence>
<dbReference type="AlphaFoldDB" id="A0A7W9DQ69"/>
<evidence type="ECO:0000256" key="12">
    <source>
        <dbReference type="PIRSR" id="PIRSR605959-2"/>
    </source>
</evidence>